<organism evidence="1">
    <name type="scientific">Arundo donax</name>
    <name type="common">Giant reed</name>
    <name type="synonym">Donax arundinaceus</name>
    <dbReference type="NCBI Taxonomy" id="35708"/>
    <lineage>
        <taxon>Eukaryota</taxon>
        <taxon>Viridiplantae</taxon>
        <taxon>Streptophyta</taxon>
        <taxon>Embryophyta</taxon>
        <taxon>Tracheophyta</taxon>
        <taxon>Spermatophyta</taxon>
        <taxon>Magnoliopsida</taxon>
        <taxon>Liliopsida</taxon>
        <taxon>Poales</taxon>
        <taxon>Poaceae</taxon>
        <taxon>PACMAD clade</taxon>
        <taxon>Arundinoideae</taxon>
        <taxon>Arundineae</taxon>
        <taxon>Arundo</taxon>
    </lineage>
</organism>
<protein>
    <submittedName>
        <fullName evidence="1">Uncharacterized protein</fullName>
    </submittedName>
</protein>
<dbReference type="AlphaFoldDB" id="A0A0A9BIW1"/>
<evidence type="ECO:0000313" key="1">
    <source>
        <dbReference type="EMBL" id="JAD59222.1"/>
    </source>
</evidence>
<accession>A0A0A9BIW1</accession>
<reference evidence="1" key="1">
    <citation type="submission" date="2014-09" db="EMBL/GenBank/DDBJ databases">
        <authorList>
            <person name="Magalhaes I.L.F."/>
            <person name="Oliveira U."/>
            <person name="Santos F.R."/>
            <person name="Vidigal T.H.D.A."/>
            <person name="Brescovit A.D."/>
            <person name="Santos A.J."/>
        </authorList>
    </citation>
    <scope>NUCLEOTIDE SEQUENCE</scope>
    <source>
        <tissue evidence="1">Shoot tissue taken approximately 20 cm above the soil surface</tissue>
    </source>
</reference>
<name>A0A0A9BIW1_ARUDO</name>
<sequence>MASGNGGGPHVRSRLPCWRLPKASSVATKTMMPAPCSSATKHGQTCAGLSNTSNQMPGKSIALDRHGLAWLKS</sequence>
<reference evidence="1" key="2">
    <citation type="journal article" date="2015" name="Data Brief">
        <title>Shoot transcriptome of the giant reed, Arundo donax.</title>
        <authorList>
            <person name="Barrero R.A."/>
            <person name="Guerrero F.D."/>
            <person name="Moolhuijzen P."/>
            <person name="Goolsby J.A."/>
            <person name="Tidwell J."/>
            <person name="Bellgard S.E."/>
            <person name="Bellgard M.I."/>
        </authorList>
    </citation>
    <scope>NUCLEOTIDE SEQUENCE</scope>
    <source>
        <tissue evidence="1">Shoot tissue taken approximately 20 cm above the soil surface</tissue>
    </source>
</reference>
<proteinExistence type="predicted"/>
<dbReference type="EMBL" id="GBRH01238673">
    <property type="protein sequence ID" value="JAD59222.1"/>
    <property type="molecule type" value="Transcribed_RNA"/>
</dbReference>